<name>A0A844A895_RHIFR</name>
<evidence type="ECO:0000313" key="3">
    <source>
        <dbReference type="Proteomes" id="UP000466694"/>
    </source>
</evidence>
<feature type="transmembrane region" description="Helical" evidence="1">
    <location>
        <begin position="16"/>
        <end position="36"/>
    </location>
</feature>
<sequence length="60" mass="6555">MLGRKNFQEPDHRSSAGLPVSILLLSILGISAYLLVEGSLLDGKRVGSKVYLPDAQMQDR</sequence>
<keyword evidence="1" id="KW-1133">Transmembrane helix</keyword>
<comment type="caution">
    <text evidence="2">The sequence shown here is derived from an EMBL/GenBank/DDBJ whole genome shotgun (WGS) entry which is preliminary data.</text>
</comment>
<gene>
    <name evidence="2" type="ORF">GHK48_07005</name>
</gene>
<evidence type="ECO:0000313" key="2">
    <source>
        <dbReference type="EMBL" id="MQX08065.1"/>
    </source>
</evidence>
<dbReference type="EMBL" id="WISZ01000065">
    <property type="protein sequence ID" value="MQX08065.1"/>
    <property type="molecule type" value="Genomic_DNA"/>
</dbReference>
<keyword evidence="1" id="KW-0472">Membrane</keyword>
<dbReference type="AlphaFoldDB" id="A0A844A895"/>
<organism evidence="2 3">
    <name type="scientific">Rhizobium fredii</name>
    <name type="common">Sinorhizobium fredii</name>
    <dbReference type="NCBI Taxonomy" id="380"/>
    <lineage>
        <taxon>Bacteria</taxon>
        <taxon>Pseudomonadati</taxon>
        <taxon>Pseudomonadota</taxon>
        <taxon>Alphaproteobacteria</taxon>
        <taxon>Hyphomicrobiales</taxon>
        <taxon>Rhizobiaceae</taxon>
        <taxon>Sinorhizobium/Ensifer group</taxon>
        <taxon>Sinorhizobium</taxon>
    </lineage>
</organism>
<keyword evidence="1" id="KW-0812">Transmembrane</keyword>
<dbReference type="Proteomes" id="UP000466694">
    <property type="component" value="Unassembled WGS sequence"/>
</dbReference>
<evidence type="ECO:0000256" key="1">
    <source>
        <dbReference type="SAM" id="Phobius"/>
    </source>
</evidence>
<reference evidence="2 3" key="1">
    <citation type="journal article" date="2013" name="Genome Biol.">
        <title>Comparative genomics of the core and accessory genomes of 48 Sinorhizobium strains comprising five genospecies.</title>
        <authorList>
            <person name="Sugawara M."/>
            <person name="Epstein B."/>
            <person name="Badgley B.D."/>
            <person name="Unno T."/>
            <person name="Xu L."/>
            <person name="Reese J."/>
            <person name="Gyaneshwar P."/>
            <person name="Denny R."/>
            <person name="Mudge J."/>
            <person name="Bharti A.K."/>
            <person name="Farmer A.D."/>
            <person name="May G.D."/>
            <person name="Woodward J.E."/>
            <person name="Medigue C."/>
            <person name="Vallenet D."/>
            <person name="Lajus A."/>
            <person name="Rouy Z."/>
            <person name="Martinez-Vaz B."/>
            <person name="Tiffin P."/>
            <person name="Young N.D."/>
            <person name="Sadowsky M.J."/>
        </authorList>
    </citation>
    <scope>NUCLEOTIDE SEQUENCE [LARGE SCALE GENOMIC DNA]</scope>
    <source>
        <strain evidence="2 3">USDA205</strain>
    </source>
</reference>
<accession>A0A844A895</accession>
<proteinExistence type="predicted"/>
<protein>
    <submittedName>
        <fullName evidence="2">Uncharacterized protein</fullName>
    </submittedName>
</protein>